<evidence type="ECO:0000256" key="3">
    <source>
        <dbReference type="ARBA" id="ARBA00022692"/>
    </source>
</evidence>
<proteinExistence type="predicted"/>
<evidence type="ECO:0000256" key="4">
    <source>
        <dbReference type="ARBA" id="ARBA00022842"/>
    </source>
</evidence>
<evidence type="ECO:0000256" key="8">
    <source>
        <dbReference type="ARBA" id="ARBA00023136"/>
    </source>
</evidence>
<reference evidence="9 10" key="1">
    <citation type="journal article" date="2014" name="Genome Biol. Evol.">
        <title>The secreted proteins of Achlya hypogyna and Thraustotheca clavata identify the ancestral oomycete secretome and reveal gene acquisitions by horizontal gene transfer.</title>
        <authorList>
            <person name="Misner I."/>
            <person name="Blouin N."/>
            <person name="Leonard G."/>
            <person name="Richards T.A."/>
            <person name="Lane C.E."/>
        </authorList>
    </citation>
    <scope>NUCLEOTIDE SEQUENCE [LARGE SCALE GENOMIC DNA]</scope>
    <source>
        <strain evidence="9 10">ATCC 48635</strain>
    </source>
</reference>
<dbReference type="AlphaFoldDB" id="A0A1V9YUF5"/>
<accession>A0A1V9YUF5</accession>
<evidence type="ECO:0000256" key="2">
    <source>
        <dbReference type="ARBA" id="ARBA00022448"/>
    </source>
</evidence>
<protein>
    <submittedName>
        <fullName evidence="9">Uncharacterized protein</fullName>
    </submittedName>
</protein>
<evidence type="ECO:0000256" key="1">
    <source>
        <dbReference type="ARBA" id="ARBA00004141"/>
    </source>
</evidence>
<keyword evidence="7" id="KW-0406">Ion transport</keyword>
<evidence type="ECO:0000256" key="6">
    <source>
        <dbReference type="ARBA" id="ARBA00022989"/>
    </source>
</evidence>
<dbReference type="EMBL" id="JNBR01000850">
    <property type="protein sequence ID" value="OQR89327.1"/>
    <property type="molecule type" value="Genomic_DNA"/>
</dbReference>
<dbReference type="GO" id="GO:0016020">
    <property type="term" value="C:membrane"/>
    <property type="evidence" value="ECO:0007669"/>
    <property type="project" value="UniProtKB-SubCell"/>
</dbReference>
<dbReference type="PANTHER" id="PTHR13890">
    <property type="entry name" value="RNA SPLICING PROTEIN MRS2, MITOCHONDRIAL"/>
    <property type="match status" value="1"/>
</dbReference>
<keyword evidence="4" id="KW-0460">Magnesium</keyword>
<gene>
    <name evidence="9" type="ORF">ACHHYP_20260</name>
</gene>
<evidence type="ECO:0000313" key="9">
    <source>
        <dbReference type="EMBL" id="OQR89327.1"/>
    </source>
</evidence>
<organism evidence="9 10">
    <name type="scientific">Achlya hypogyna</name>
    <name type="common">Oomycete</name>
    <name type="synonym">Protoachlya hypogyna</name>
    <dbReference type="NCBI Taxonomy" id="1202772"/>
    <lineage>
        <taxon>Eukaryota</taxon>
        <taxon>Sar</taxon>
        <taxon>Stramenopiles</taxon>
        <taxon>Oomycota</taxon>
        <taxon>Saprolegniomycetes</taxon>
        <taxon>Saprolegniales</taxon>
        <taxon>Achlyaceae</taxon>
        <taxon>Achlya</taxon>
    </lineage>
</organism>
<keyword evidence="2" id="KW-0813">Transport</keyword>
<keyword evidence="3" id="KW-0812">Transmembrane</keyword>
<evidence type="ECO:0000256" key="7">
    <source>
        <dbReference type="ARBA" id="ARBA00023065"/>
    </source>
</evidence>
<dbReference type="InterPro" id="IPR039204">
    <property type="entry name" value="MRS2-like"/>
</dbReference>
<sequence>MAKKRNSNSSTLAASQLLVSQHSDIMYDVGTSMSNGKRLALHFDATGVGMYQEVTRTDILKLIQAAAGPIAHCSGTIEIPQIHMRDLRKLDNVFAISNEPSLVVRRQAVLINADPVRAVITRDNCFVFLPDGADSLVSLLKTCFQDQIVYSQSIAFEFAALEAVLQTICKYFRTSIYPLAKLYN</sequence>
<keyword evidence="10" id="KW-1185">Reference proteome</keyword>
<dbReference type="PANTHER" id="PTHR13890:SF0">
    <property type="entry name" value="MAGNESIUM TRANSPORTER MRS2 HOMOLOG, MITOCHONDRIAL"/>
    <property type="match status" value="1"/>
</dbReference>
<dbReference type="Proteomes" id="UP000243579">
    <property type="component" value="Unassembled WGS sequence"/>
</dbReference>
<evidence type="ECO:0000313" key="10">
    <source>
        <dbReference type="Proteomes" id="UP000243579"/>
    </source>
</evidence>
<dbReference type="Pfam" id="PF22099">
    <property type="entry name" value="MRS2-like"/>
    <property type="match status" value="1"/>
</dbReference>
<keyword evidence="6" id="KW-1133">Transmembrane helix</keyword>
<comment type="subcellular location">
    <subcellularLocation>
        <location evidence="1">Membrane</location>
        <topology evidence="1">Multi-pass membrane protein</topology>
    </subcellularLocation>
</comment>
<dbReference type="Gene3D" id="2.40.128.330">
    <property type="match status" value="1"/>
</dbReference>
<keyword evidence="8" id="KW-0472">Membrane</keyword>
<evidence type="ECO:0000256" key="5">
    <source>
        <dbReference type="ARBA" id="ARBA00022946"/>
    </source>
</evidence>
<dbReference type="GO" id="GO:0015095">
    <property type="term" value="F:magnesium ion transmembrane transporter activity"/>
    <property type="evidence" value="ECO:0007669"/>
    <property type="project" value="TreeGrafter"/>
</dbReference>
<keyword evidence="5" id="KW-0809">Transit peptide</keyword>
<name>A0A1V9YUF5_ACHHY</name>
<dbReference type="OrthoDB" id="10251508at2759"/>
<comment type="caution">
    <text evidence="9">The sequence shown here is derived from an EMBL/GenBank/DDBJ whole genome shotgun (WGS) entry which is preliminary data.</text>
</comment>